<dbReference type="Gene3D" id="2.60.40.10">
    <property type="entry name" value="Immunoglobulins"/>
    <property type="match status" value="5"/>
</dbReference>
<dbReference type="AlphaFoldDB" id="A0A1S3JBZ1"/>
<feature type="domain" description="Fibronectin type-III" evidence="2">
    <location>
        <begin position="130"/>
        <end position="225"/>
    </location>
</feature>
<dbReference type="PANTHER" id="PTHR46708">
    <property type="entry name" value="TENASCIN"/>
    <property type="match status" value="1"/>
</dbReference>
<keyword evidence="1" id="KW-0677">Repeat</keyword>
<dbReference type="SUPFAM" id="SSF49265">
    <property type="entry name" value="Fibronectin type III"/>
    <property type="match status" value="3"/>
</dbReference>
<dbReference type="InParanoid" id="A0A1S3JBZ1"/>
<dbReference type="Proteomes" id="UP000085678">
    <property type="component" value="Unplaced"/>
</dbReference>
<dbReference type="PROSITE" id="PS50853">
    <property type="entry name" value="FN3"/>
    <property type="match status" value="4"/>
</dbReference>
<dbReference type="InterPro" id="IPR003961">
    <property type="entry name" value="FN3_dom"/>
</dbReference>
<feature type="domain" description="Fibronectin type-III" evidence="2">
    <location>
        <begin position="408"/>
        <end position="496"/>
    </location>
</feature>
<gene>
    <name evidence="4" type="primary">LOC106171939</name>
</gene>
<evidence type="ECO:0000313" key="3">
    <source>
        <dbReference type="Proteomes" id="UP000085678"/>
    </source>
</evidence>
<dbReference type="Pfam" id="PF00041">
    <property type="entry name" value="fn3"/>
    <property type="match status" value="5"/>
</dbReference>
<accession>A0A1S3JBZ1</accession>
<sequence length="632" mass="69660">MTDVSATTASIHNLRPGTTYILEVTFHCGDKSSTSGPIDIMTELVPPATVYHTLVSAVSANIEWEKPRGQYDNIVVTLTDLATKKTTEKKTKELSIKFPGLRPATSYRVDVLTVKGPNESDVRSHNFHTAPLPPTGISVNPGANTANISWTYSDKLEDGSITFEIRYWEVTSRGSEDCLTVSSKTLETTLKSLTPGSQYMVQVKTVFQGTRSDGFKEASFSTEPPAVSNVQVQGFSTYADVSWRPPSHGKVKSYDILFWPAHNPSAKRKTTVQYPAVKGSIIDLKQGTKYIVEVKSSVEGRESQGGDRKTFYTVPSPPWIGNIDAAPDSIKLKWSRKEDEPDVTDAVVTYRIPGFTQKITERLSTRQPQQLLIYSLMPNTRIEGYVELVCGDKTSDKTNWSAATDPIKPGSIHVGCISETTANLSWADNGIAGTVEYRVDYKEKSGAKRFTKGTYVPNLKLTDLEPGTEYMVAVSTVIDGADSEARTTTEFTTRPGQPDAVKLVGSPAAESAPISWKPPAGVVDHYRLEYKTDKGEPVTKMIRGTESSYELANLIPGTNYTIALCCVRHKKETLDVPIITAQPDSTAILLSWSQYKGNAESFEITCQSQHDEDERLSVVFWENMGKSWTPEE</sequence>
<dbReference type="InterPro" id="IPR036116">
    <property type="entry name" value="FN3_sf"/>
</dbReference>
<dbReference type="CDD" id="cd00063">
    <property type="entry name" value="FN3"/>
    <property type="match status" value="4"/>
</dbReference>
<dbReference type="KEGG" id="lak:106171939"/>
<dbReference type="OrthoDB" id="8609993at2759"/>
<dbReference type="STRING" id="7574.A0A1S3JBZ1"/>
<protein>
    <submittedName>
        <fullName evidence="4">Tenascin-R-like</fullName>
    </submittedName>
</protein>
<dbReference type="RefSeq" id="XP_013407925.1">
    <property type="nucleotide sequence ID" value="XM_013552471.1"/>
</dbReference>
<organism evidence="3 4">
    <name type="scientific">Lingula anatina</name>
    <name type="common">Brachiopod</name>
    <name type="synonym">Lingula unguis</name>
    <dbReference type="NCBI Taxonomy" id="7574"/>
    <lineage>
        <taxon>Eukaryota</taxon>
        <taxon>Metazoa</taxon>
        <taxon>Spiralia</taxon>
        <taxon>Lophotrochozoa</taxon>
        <taxon>Brachiopoda</taxon>
        <taxon>Linguliformea</taxon>
        <taxon>Lingulata</taxon>
        <taxon>Lingulida</taxon>
        <taxon>Linguloidea</taxon>
        <taxon>Lingulidae</taxon>
        <taxon>Lingula</taxon>
    </lineage>
</organism>
<reference evidence="4" key="1">
    <citation type="submission" date="2025-08" db="UniProtKB">
        <authorList>
            <consortium name="RefSeq"/>
        </authorList>
    </citation>
    <scope>IDENTIFICATION</scope>
    <source>
        <tissue evidence="4">Gonads</tissue>
    </source>
</reference>
<dbReference type="InterPro" id="IPR050991">
    <property type="entry name" value="ECM_Regulatory_Proteins"/>
</dbReference>
<dbReference type="SMART" id="SM00060">
    <property type="entry name" value="FN3"/>
    <property type="match status" value="6"/>
</dbReference>
<dbReference type="GeneID" id="106171939"/>
<proteinExistence type="predicted"/>
<name>A0A1S3JBZ1_LINAN</name>
<evidence type="ECO:0000256" key="1">
    <source>
        <dbReference type="ARBA" id="ARBA00022737"/>
    </source>
</evidence>
<keyword evidence="3" id="KW-1185">Reference proteome</keyword>
<dbReference type="PANTHER" id="PTHR46708:SF2">
    <property type="entry name" value="FIBRONECTIN TYPE-III DOMAIN-CONTAINING PROTEIN"/>
    <property type="match status" value="1"/>
</dbReference>
<feature type="domain" description="Fibronectin type-III" evidence="2">
    <location>
        <begin position="497"/>
        <end position="586"/>
    </location>
</feature>
<dbReference type="InterPro" id="IPR013783">
    <property type="entry name" value="Ig-like_fold"/>
</dbReference>
<evidence type="ECO:0000259" key="2">
    <source>
        <dbReference type="PROSITE" id="PS50853"/>
    </source>
</evidence>
<evidence type="ECO:0000313" key="4">
    <source>
        <dbReference type="RefSeq" id="XP_013407925.1"/>
    </source>
</evidence>
<feature type="domain" description="Fibronectin type-III" evidence="2">
    <location>
        <begin position="226"/>
        <end position="316"/>
    </location>
</feature>